<organism evidence="2 3">
    <name type="scientific">Pseudoramibacter alactolyticus ATCC 23263</name>
    <dbReference type="NCBI Taxonomy" id="887929"/>
    <lineage>
        <taxon>Bacteria</taxon>
        <taxon>Bacillati</taxon>
        <taxon>Bacillota</taxon>
        <taxon>Clostridia</taxon>
        <taxon>Eubacteriales</taxon>
        <taxon>Eubacteriaceae</taxon>
        <taxon>Pseudoramibacter</taxon>
    </lineage>
</organism>
<dbReference type="Pfam" id="PF00310">
    <property type="entry name" value="GATase_2"/>
    <property type="match status" value="1"/>
</dbReference>
<gene>
    <name evidence="2" type="ORF">HMP0721_0122</name>
</gene>
<evidence type="ECO:0000259" key="1">
    <source>
        <dbReference type="PROSITE" id="PS51278"/>
    </source>
</evidence>
<keyword evidence="2" id="KW-0315">Glutamine amidotransferase</keyword>
<keyword evidence="2" id="KW-0808">Transferase</keyword>
<dbReference type="EMBL" id="AEQN01000005">
    <property type="protein sequence ID" value="EFV02649.1"/>
    <property type="molecule type" value="Genomic_DNA"/>
</dbReference>
<accession>E6MDP0</accession>
<dbReference type="Proteomes" id="UP000004754">
    <property type="component" value="Unassembled WGS sequence"/>
</dbReference>
<dbReference type="eggNOG" id="COG0067">
    <property type="taxonomic scope" value="Bacteria"/>
</dbReference>
<dbReference type="AlphaFoldDB" id="E6MDP0"/>
<feature type="domain" description="Glutamine amidotransferase type-2" evidence="1">
    <location>
        <begin position="14"/>
        <end position="362"/>
    </location>
</feature>
<dbReference type="InterPro" id="IPR017932">
    <property type="entry name" value="GATase_2_dom"/>
</dbReference>
<proteinExistence type="predicted"/>
<dbReference type="GO" id="GO:0016740">
    <property type="term" value="F:transferase activity"/>
    <property type="evidence" value="ECO:0007669"/>
    <property type="project" value="UniProtKB-KW"/>
</dbReference>
<comment type="caution">
    <text evidence="2">The sequence shown here is derived from an EMBL/GenBank/DDBJ whole genome shotgun (WGS) entry which is preliminary data.</text>
</comment>
<dbReference type="HOGENOM" id="CLU_061941_0_0_9"/>
<dbReference type="InterPro" id="IPR029055">
    <property type="entry name" value="Ntn_hydrolases_N"/>
</dbReference>
<name>E6MDP0_9FIRM</name>
<dbReference type="STRING" id="887929.HMP0721_0122"/>
<dbReference type="PROSITE" id="PS51278">
    <property type="entry name" value="GATASE_TYPE_2"/>
    <property type="match status" value="1"/>
</dbReference>
<protein>
    <submittedName>
        <fullName evidence="2">Class II glutamine amidotransferase</fullName>
    </submittedName>
</protein>
<dbReference type="SUPFAM" id="SSF56235">
    <property type="entry name" value="N-terminal nucleophile aminohydrolases (Ntn hydrolases)"/>
    <property type="match status" value="1"/>
</dbReference>
<keyword evidence="3" id="KW-1185">Reference proteome</keyword>
<reference evidence="2 3" key="1">
    <citation type="submission" date="2010-12" db="EMBL/GenBank/DDBJ databases">
        <authorList>
            <person name="Muzny D."/>
            <person name="Qin X."/>
            <person name="Deng J."/>
            <person name="Jiang H."/>
            <person name="Liu Y."/>
            <person name="Qu J."/>
            <person name="Song X.-Z."/>
            <person name="Zhang L."/>
            <person name="Thornton R."/>
            <person name="Coyle M."/>
            <person name="Francisco L."/>
            <person name="Jackson L."/>
            <person name="Javaid M."/>
            <person name="Korchina V."/>
            <person name="Kovar C."/>
            <person name="Mata R."/>
            <person name="Mathew T."/>
            <person name="Ngo R."/>
            <person name="Nguyen L."/>
            <person name="Nguyen N."/>
            <person name="Okwuonu G."/>
            <person name="Ongeri F."/>
            <person name="Pham C."/>
            <person name="Simmons D."/>
            <person name="Wilczek-Boney K."/>
            <person name="Hale W."/>
            <person name="Jakkamsetti A."/>
            <person name="Pham P."/>
            <person name="Ruth R."/>
            <person name="San Lucas F."/>
            <person name="Warren J."/>
            <person name="Zhang J."/>
            <person name="Zhao Z."/>
            <person name="Zhou C."/>
            <person name="Zhu D."/>
            <person name="Lee S."/>
            <person name="Bess C."/>
            <person name="Blankenburg K."/>
            <person name="Forbes L."/>
            <person name="Fu Q."/>
            <person name="Gubbala S."/>
            <person name="Hirani K."/>
            <person name="Jayaseelan J.C."/>
            <person name="Lara F."/>
            <person name="Munidasa M."/>
            <person name="Palculict T."/>
            <person name="Patil S."/>
            <person name="Pu L.-L."/>
            <person name="Saada N."/>
            <person name="Tang L."/>
            <person name="Weissenberger G."/>
            <person name="Zhu Y."/>
            <person name="Hemphill L."/>
            <person name="Shang Y."/>
            <person name="Youmans B."/>
            <person name="Ayvaz T."/>
            <person name="Ross M."/>
            <person name="Santibanez J."/>
            <person name="Aqrawi P."/>
            <person name="Gross S."/>
            <person name="Joshi V."/>
            <person name="Fowler G."/>
            <person name="Nazareth L."/>
            <person name="Reid J."/>
            <person name="Worley K."/>
            <person name="Petrosino J."/>
            <person name="Highlander S."/>
            <person name="Gibbs R."/>
        </authorList>
    </citation>
    <scope>NUCLEOTIDE SEQUENCE [LARGE SCALE GENOMIC DNA]</scope>
    <source>
        <strain evidence="2 3">ATCC 23263</strain>
    </source>
</reference>
<dbReference type="Gene3D" id="3.60.20.10">
    <property type="entry name" value="Glutamine Phosphoribosylpyrophosphate, subunit 1, domain 1"/>
    <property type="match status" value="1"/>
</dbReference>
<evidence type="ECO:0000313" key="3">
    <source>
        <dbReference type="Proteomes" id="UP000004754"/>
    </source>
</evidence>
<evidence type="ECO:0000313" key="2">
    <source>
        <dbReference type="EMBL" id="EFV02649.1"/>
    </source>
</evidence>
<dbReference type="CDD" id="cd01907">
    <property type="entry name" value="GlxB"/>
    <property type="match status" value="1"/>
</dbReference>
<sequence length="424" mass="47843">MLRKEGEIRIPSGCAIAGIIDKTGRRSINGRTIIDAIAVMHDRANGLGGGFAGYGIYPEYANAYAFHVFYDDLQARQETERYFDRYFDVANMSRIPVKKHPRIGDAPLIWRYFVNPLFNRIQEERGEIDEEKFIADTVFYINTAIEGAYIFSSGKNMGIFKAVGFPEDVGEFYRLEEYDGYCWTAHGRYPTNTPGWWGGCHPFALLDHSVVHNGEISSYDTNRRTIEMFGYTCSLLTDTEAITYIIDYLKRKAGFDYEDIARIIAAPFWEEIERMPEEAARRAKLLCNTYASLLITGPFSIICGFNKGLMALNDRLKLRSMVAGEKDDVVYIASEESAIRAVCPDIEGIWAPPGRRAHHRPRERGGLTWESIIYIRNLKSTGMSTAAFSAGSVSANARRKCTPWIRKRGSCAPTRASSWIVSAA</sequence>